<dbReference type="InParanoid" id="A0A6P3ZW95"/>
<evidence type="ECO:0000256" key="6">
    <source>
        <dbReference type="ARBA" id="ARBA00022729"/>
    </source>
</evidence>
<evidence type="ECO:0000313" key="23">
    <source>
        <dbReference type="Proteomes" id="UP001652623"/>
    </source>
</evidence>
<keyword evidence="23" id="KW-1185">Reference proteome</keyword>
<dbReference type="Gene3D" id="2.90.10.10">
    <property type="entry name" value="Bulb-type lectin domain"/>
    <property type="match status" value="2"/>
</dbReference>
<dbReference type="PROSITE" id="PS00108">
    <property type="entry name" value="PROTEIN_KINASE_ST"/>
    <property type="match status" value="1"/>
</dbReference>
<feature type="binding site" evidence="18">
    <location>
        <position position="546"/>
    </location>
    <ligand>
        <name>ATP</name>
        <dbReference type="ChEBI" id="CHEBI:30616"/>
    </ligand>
</feature>
<keyword evidence="9 17" id="KW-0067">ATP-binding</keyword>
<evidence type="ECO:0000256" key="3">
    <source>
        <dbReference type="ARBA" id="ARBA00022536"/>
    </source>
</evidence>
<evidence type="ECO:0000256" key="19">
    <source>
        <dbReference type="SAM" id="SignalP"/>
    </source>
</evidence>
<evidence type="ECO:0000313" key="24">
    <source>
        <dbReference type="RefSeq" id="XP_015884304.3"/>
    </source>
</evidence>
<keyword evidence="2 17" id="KW-0723">Serine/threonine-protein kinase</keyword>
<dbReference type="PANTHER" id="PTHR47974:SF3">
    <property type="entry name" value="RECEPTOR-LIKE SERINE_THREONINE-PROTEIN KINASE"/>
    <property type="match status" value="1"/>
</dbReference>
<dbReference type="PANTHER" id="PTHR47974">
    <property type="entry name" value="OS07G0415500 PROTEIN"/>
    <property type="match status" value="1"/>
</dbReference>
<keyword evidence="14" id="KW-0325">Glycoprotein</keyword>
<dbReference type="SMART" id="SM00108">
    <property type="entry name" value="B_lectin"/>
    <property type="match status" value="1"/>
</dbReference>
<dbReference type="InterPro" id="IPR003609">
    <property type="entry name" value="Pan_app"/>
</dbReference>
<dbReference type="CDD" id="cd00028">
    <property type="entry name" value="B_lectin"/>
    <property type="match status" value="1"/>
</dbReference>
<keyword evidence="6 19" id="KW-0732">Signal</keyword>
<keyword evidence="12" id="KW-1015">Disulfide bond</keyword>
<dbReference type="InterPro" id="IPR017441">
    <property type="entry name" value="Protein_kinase_ATP_BS"/>
</dbReference>
<dbReference type="FunFam" id="3.30.200.20:FF:000059">
    <property type="entry name" value="S-receptor-like serine/threonine-protein kinase"/>
    <property type="match status" value="1"/>
</dbReference>
<keyword evidence="5" id="KW-0812">Transmembrane</keyword>
<keyword evidence="8 17" id="KW-0418">Kinase</keyword>
<feature type="domain" description="Protein kinase" evidence="20">
    <location>
        <begin position="518"/>
        <end position="810"/>
    </location>
</feature>
<evidence type="ECO:0000259" key="21">
    <source>
        <dbReference type="PROSITE" id="PS50927"/>
    </source>
</evidence>
<evidence type="ECO:0000256" key="15">
    <source>
        <dbReference type="ARBA" id="ARBA00047899"/>
    </source>
</evidence>
<dbReference type="Gene3D" id="1.10.510.10">
    <property type="entry name" value="Transferase(Phosphotransferase) domain 1"/>
    <property type="match status" value="1"/>
</dbReference>
<feature type="signal peptide" evidence="19">
    <location>
        <begin position="1"/>
        <end position="17"/>
    </location>
</feature>
<dbReference type="SUPFAM" id="SSF56112">
    <property type="entry name" value="Protein kinase-like (PK-like)"/>
    <property type="match status" value="1"/>
</dbReference>
<organism evidence="23 24">
    <name type="scientific">Ziziphus jujuba</name>
    <name type="common">Chinese jujube</name>
    <name type="synonym">Ziziphus sativa</name>
    <dbReference type="NCBI Taxonomy" id="326968"/>
    <lineage>
        <taxon>Eukaryota</taxon>
        <taxon>Viridiplantae</taxon>
        <taxon>Streptophyta</taxon>
        <taxon>Embryophyta</taxon>
        <taxon>Tracheophyta</taxon>
        <taxon>Spermatophyta</taxon>
        <taxon>Magnoliopsida</taxon>
        <taxon>eudicotyledons</taxon>
        <taxon>Gunneridae</taxon>
        <taxon>Pentapetalae</taxon>
        <taxon>rosids</taxon>
        <taxon>fabids</taxon>
        <taxon>Rosales</taxon>
        <taxon>Rhamnaceae</taxon>
        <taxon>Paliureae</taxon>
        <taxon>Ziziphus</taxon>
    </lineage>
</organism>
<dbReference type="GO" id="GO:0005524">
    <property type="term" value="F:ATP binding"/>
    <property type="evidence" value="ECO:0007669"/>
    <property type="project" value="UniProtKB-UniRule"/>
</dbReference>
<dbReference type="RefSeq" id="XP_015884304.3">
    <property type="nucleotide sequence ID" value="XM_016028818.4"/>
</dbReference>
<evidence type="ECO:0000256" key="13">
    <source>
        <dbReference type="ARBA" id="ARBA00023170"/>
    </source>
</evidence>
<evidence type="ECO:0000256" key="2">
    <source>
        <dbReference type="ARBA" id="ARBA00022527"/>
    </source>
</evidence>
<keyword evidence="4 17" id="KW-0808">Transferase</keyword>
<dbReference type="GeneID" id="107419973"/>
<dbReference type="PROSITE" id="PS50011">
    <property type="entry name" value="PROTEIN_KINASE_DOM"/>
    <property type="match status" value="1"/>
</dbReference>
<evidence type="ECO:0000256" key="16">
    <source>
        <dbReference type="ARBA" id="ARBA00048679"/>
    </source>
</evidence>
<dbReference type="KEGG" id="zju:107419973"/>
<evidence type="ECO:0000256" key="12">
    <source>
        <dbReference type="ARBA" id="ARBA00023157"/>
    </source>
</evidence>
<dbReference type="Pfam" id="PF00069">
    <property type="entry name" value="Pkinase"/>
    <property type="match status" value="1"/>
</dbReference>
<name>A0A6P3ZW95_ZIZJJ</name>
<dbReference type="PROSITE" id="PS50927">
    <property type="entry name" value="BULB_LECTIN"/>
    <property type="match status" value="1"/>
</dbReference>
<dbReference type="InterPro" id="IPR000858">
    <property type="entry name" value="S_locus_glycoprot_dom"/>
</dbReference>
<evidence type="ECO:0000256" key="18">
    <source>
        <dbReference type="PROSITE-ProRule" id="PRU10141"/>
    </source>
</evidence>
<dbReference type="GO" id="GO:0016020">
    <property type="term" value="C:membrane"/>
    <property type="evidence" value="ECO:0007669"/>
    <property type="project" value="UniProtKB-SubCell"/>
</dbReference>
<dbReference type="Proteomes" id="UP001652623">
    <property type="component" value="Chromosome 5"/>
</dbReference>
<dbReference type="Pfam" id="PF00954">
    <property type="entry name" value="S_locus_glycop"/>
    <property type="match status" value="1"/>
</dbReference>
<dbReference type="CDD" id="cd14066">
    <property type="entry name" value="STKc_IRAK"/>
    <property type="match status" value="1"/>
</dbReference>
<dbReference type="PIRSF" id="PIRSF000641">
    <property type="entry name" value="SRK"/>
    <property type="match status" value="1"/>
</dbReference>
<dbReference type="PROSITE" id="PS50948">
    <property type="entry name" value="PAN"/>
    <property type="match status" value="1"/>
</dbReference>
<feature type="domain" description="Apple" evidence="22">
    <location>
        <begin position="323"/>
        <end position="414"/>
    </location>
</feature>
<dbReference type="InterPro" id="IPR000719">
    <property type="entry name" value="Prot_kinase_dom"/>
</dbReference>
<evidence type="ECO:0000256" key="8">
    <source>
        <dbReference type="ARBA" id="ARBA00022777"/>
    </source>
</evidence>
<dbReference type="InterPro" id="IPR011009">
    <property type="entry name" value="Kinase-like_dom_sf"/>
</dbReference>
<accession>A0A6P3ZW95</accession>
<feature type="domain" description="Bulb-type lectin" evidence="21">
    <location>
        <begin position="16"/>
        <end position="144"/>
    </location>
</feature>
<protein>
    <recommendedName>
        <fullName evidence="17">Receptor-like serine/threonine-protein kinase</fullName>
        <ecNumber evidence="17">2.7.11.1</ecNumber>
    </recommendedName>
</protein>
<evidence type="ECO:0000256" key="4">
    <source>
        <dbReference type="ARBA" id="ARBA00022679"/>
    </source>
</evidence>
<comment type="subcellular location">
    <subcellularLocation>
        <location evidence="1">Membrane</location>
        <topology evidence="1">Single-pass type I membrane protein</topology>
    </subcellularLocation>
</comment>
<keyword evidence="13 24" id="KW-0675">Receptor</keyword>
<dbReference type="EC" id="2.7.11.1" evidence="17"/>
<keyword evidence="7 17" id="KW-0547">Nucleotide-binding</keyword>
<proteinExistence type="inferred from homology"/>
<dbReference type="InterPro" id="IPR036426">
    <property type="entry name" value="Bulb-type_lectin_dom_sf"/>
</dbReference>
<sequence>MYILFLVLSLLSQTCFPLHTTFDTLRQGSSLSVEKPDHDVLVSPNGVFSAGFSSVGDNAFCFAIRLMKSPGTIVWMANRDQPVNGISSKLSLLKDGNLALLDVGLITLWSTETTSSSSVHLQLHNNGNLVLHNATGDRLWESFNSPTDTLLPGQKLTRDSSLVSSKSHTNYSSGYYTFYFDTDNILRLLYQSPDPAVSSVYWPDPWLRPFQTGRTTYNNRKTAFLNSTGYFWSSDDMSFSALDCGVVIHRRLKLDPDGNLRLYSFNEKNKSWVVTWQAISEPCKTHGICGPNSFCTVDHASGRKCSCLQGFEMANYPDWSYGCKPKFDNSFNDSNKETGLVYVANSEFYGYDRYYFENITLEQCQEECFRTSQCKAIQYKFDWDNSFYNCYLKSVMLNGRHSPNFDGDVYLRLPKSIINHPSQTLVKESNPDHICPDHQFDSVMLDRTYEKGHKNRFLKFLLYFASVVGAVEFTCISLVLCSLYWNRSKGIDKSTQRHMIAATRFQEFSYAELKKATKGFREEIGRGSGGIVYKGRLSDNRVAAVKLLNEANEGEAEFLTEVNTIGRLNHRNLIEMWGYCAQGKHRLLVYEYMENGSLANKLANSSTLDWQKRFGIAMGTAKGLAYLHEECLEWVLHCDVKPQNILLDSNCCPKVADFGLSKLHNISVEQNSSFSRIRGTRGYMAPEWVYNLPITSKVDVYSYGIVVLETVTGKKPTGIQASESRGMADQHGRLVTWVKEKMNGPGKRSEYWVKEIADPKMGEMFEMAELKLLVKVALQCVEEDKEARPTMGQIVEMLQRHCQEDEYSVIY</sequence>
<dbReference type="SUPFAM" id="SSF51110">
    <property type="entry name" value="alpha-D-mannose-specific plant lectins"/>
    <property type="match status" value="1"/>
</dbReference>
<evidence type="ECO:0000256" key="11">
    <source>
        <dbReference type="ARBA" id="ARBA00023136"/>
    </source>
</evidence>
<dbReference type="FunFam" id="1.10.510.10:FF:000537">
    <property type="entry name" value="Putative receptor-like protein kinase"/>
    <property type="match status" value="1"/>
</dbReference>
<evidence type="ECO:0000256" key="9">
    <source>
        <dbReference type="ARBA" id="ARBA00022840"/>
    </source>
</evidence>
<dbReference type="Gene3D" id="3.30.200.20">
    <property type="entry name" value="Phosphorylase Kinase, domain 1"/>
    <property type="match status" value="1"/>
</dbReference>
<evidence type="ECO:0000256" key="17">
    <source>
        <dbReference type="PIRNR" id="PIRNR000641"/>
    </source>
</evidence>
<dbReference type="SMART" id="SM00220">
    <property type="entry name" value="S_TKc"/>
    <property type="match status" value="1"/>
</dbReference>
<keyword evidence="10" id="KW-1133">Transmembrane helix</keyword>
<gene>
    <name evidence="24" type="primary">LOC107419973</name>
</gene>
<keyword evidence="3" id="KW-0245">EGF-like domain</keyword>
<evidence type="ECO:0000259" key="22">
    <source>
        <dbReference type="PROSITE" id="PS50948"/>
    </source>
</evidence>
<evidence type="ECO:0000259" key="20">
    <source>
        <dbReference type="PROSITE" id="PS50011"/>
    </source>
</evidence>
<dbReference type="GO" id="GO:0048544">
    <property type="term" value="P:recognition of pollen"/>
    <property type="evidence" value="ECO:0007669"/>
    <property type="project" value="InterPro"/>
</dbReference>
<dbReference type="InterPro" id="IPR001480">
    <property type="entry name" value="Bulb-type_lectin_dom"/>
</dbReference>
<dbReference type="GO" id="GO:0004674">
    <property type="term" value="F:protein serine/threonine kinase activity"/>
    <property type="evidence" value="ECO:0007669"/>
    <property type="project" value="UniProtKB-KW"/>
</dbReference>
<comment type="similarity">
    <text evidence="17">Belongs to the protein kinase superfamily. Ser/Thr protein kinase family.</text>
</comment>
<reference evidence="24" key="1">
    <citation type="submission" date="2025-08" db="UniProtKB">
        <authorList>
            <consortium name="RefSeq"/>
        </authorList>
    </citation>
    <scope>IDENTIFICATION</scope>
    <source>
        <tissue evidence="24">Seedling</tissue>
    </source>
</reference>
<dbReference type="InterPro" id="IPR024171">
    <property type="entry name" value="SRK-like_kinase"/>
</dbReference>
<dbReference type="InterPro" id="IPR008271">
    <property type="entry name" value="Ser/Thr_kinase_AS"/>
</dbReference>
<evidence type="ECO:0000256" key="7">
    <source>
        <dbReference type="ARBA" id="ARBA00022741"/>
    </source>
</evidence>
<dbReference type="PROSITE" id="PS00107">
    <property type="entry name" value="PROTEIN_KINASE_ATP"/>
    <property type="match status" value="1"/>
</dbReference>
<dbReference type="Pfam" id="PF01453">
    <property type="entry name" value="B_lectin"/>
    <property type="match status" value="1"/>
</dbReference>
<feature type="chain" id="PRO_5028423947" description="Receptor-like serine/threonine-protein kinase" evidence="19">
    <location>
        <begin position="18"/>
        <end position="811"/>
    </location>
</feature>
<evidence type="ECO:0000256" key="1">
    <source>
        <dbReference type="ARBA" id="ARBA00004479"/>
    </source>
</evidence>
<keyword evidence="11" id="KW-0472">Membrane</keyword>
<comment type="catalytic activity">
    <reaction evidence="16 17">
        <text>L-seryl-[protein] + ATP = O-phospho-L-seryl-[protein] + ADP + H(+)</text>
        <dbReference type="Rhea" id="RHEA:17989"/>
        <dbReference type="Rhea" id="RHEA-COMP:9863"/>
        <dbReference type="Rhea" id="RHEA-COMP:11604"/>
        <dbReference type="ChEBI" id="CHEBI:15378"/>
        <dbReference type="ChEBI" id="CHEBI:29999"/>
        <dbReference type="ChEBI" id="CHEBI:30616"/>
        <dbReference type="ChEBI" id="CHEBI:83421"/>
        <dbReference type="ChEBI" id="CHEBI:456216"/>
        <dbReference type="EC" id="2.7.11.1"/>
    </reaction>
</comment>
<evidence type="ECO:0000256" key="5">
    <source>
        <dbReference type="ARBA" id="ARBA00022692"/>
    </source>
</evidence>
<comment type="catalytic activity">
    <reaction evidence="15 17">
        <text>L-threonyl-[protein] + ATP = O-phospho-L-threonyl-[protein] + ADP + H(+)</text>
        <dbReference type="Rhea" id="RHEA:46608"/>
        <dbReference type="Rhea" id="RHEA-COMP:11060"/>
        <dbReference type="Rhea" id="RHEA-COMP:11605"/>
        <dbReference type="ChEBI" id="CHEBI:15378"/>
        <dbReference type="ChEBI" id="CHEBI:30013"/>
        <dbReference type="ChEBI" id="CHEBI:30616"/>
        <dbReference type="ChEBI" id="CHEBI:61977"/>
        <dbReference type="ChEBI" id="CHEBI:456216"/>
        <dbReference type="EC" id="2.7.11.1"/>
    </reaction>
</comment>
<dbReference type="AlphaFoldDB" id="A0A6P3ZW95"/>
<evidence type="ECO:0000256" key="10">
    <source>
        <dbReference type="ARBA" id="ARBA00022989"/>
    </source>
</evidence>
<evidence type="ECO:0000256" key="14">
    <source>
        <dbReference type="ARBA" id="ARBA00023180"/>
    </source>
</evidence>